<evidence type="ECO:0000259" key="4">
    <source>
        <dbReference type="PROSITE" id="PS51161"/>
    </source>
</evidence>
<evidence type="ECO:0000256" key="2">
    <source>
        <dbReference type="ARBA" id="ARBA00022840"/>
    </source>
</evidence>
<dbReference type="EMBL" id="LCJW01000047">
    <property type="protein sequence ID" value="KKT84850.1"/>
    <property type="molecule type" value="Genomic_DNA"/>
</dbReference>
<evidence type="ECO:0000256" key="1">
    <source>
        <dbReference type="ARBA" id="ARBA00022741"/>
    </source>
</evidence>
<name>A0A0G1KMY3_9BACT</name>
<dbReference type="PROSITE" id="PS51161">
    <property type="entry name" value="ATP_CONE"/>
    <property type="match status" value="1"/>
</dbReference>
<gene>
    <name evidence="5" type="ORF">UW84_C0047G0005</name>
</gene>
<keyword evidence="1 3" id="KW-0547">Nucleotide-binding</keyword>
<protein>
    <submittedName>
        <fullName evidence="5">ATP-cone domain protein</fullName>
    </submittedName>
</protein>
<dbReference type="InterPro" id="IPR005144">
    <property type="entry name" value="ATP-cone_dom"/>
</dbReference>
<sequence>MITLSPLTITKASGESEHFDESKLIKSLTASGISAAVSTHTVDYLKDHLRTGITTKDIHEHVSTYLKENAPITSYYNYGLKRAIMELGPSGHPFEIIVSDILNGYDYKTEVGVIVLGKCVTHEVDVVAKKGHKQFFIECKFHNGSGVKTDIQVALYTYARYLDINSAMQQSHGTDISYYPWLVTNTKVTSEVFDYATCVGLELTSWLHPQGHGLADLIVATGLHPVTLIYHLPRFKLHRLFERKIVSCARLKTAIETDSVSDILTREEISRSLEDIKVICKV</sequence>
<evidence type="ECO:0000313" key="6">
    <source>
        <dbReference type="Proteomes" id="UP000034797"/>
    </source>
</evidence>
<reference evidence="5 6" key="1">
    <citation type="journal article" date="2015" name="Nature">
        <title>rRNA introns, odd ribosomes, and small enigmatic genomes across a large radiation of phyla.</title>
        <authorList>
            <person name="Brown C.T."/>
            <person name="Hug L.A."/>
            <person name="Thomas B.C."/>
            <person name="Sharon I."/>
            <person name="Castelle C.J."/>
            <person name="Singh A."/>
            <person name="Wilkins M.J."/>
            <person name="Williams K.H."/>
            <person name="Banfield J.F."/>
        </authorList>
    </citation>
    <scope>NUCLEOTIDE SEQUENCE [LARGE SCALE GENOMIC DNA]</scope>
</reference>
<dbReference type="GO" id="GO:0003676">
    <property type="term" value="F:nucleic acid binding"/>
    <property type="evidence" value="ECO:0007669"/>
    <property type="project" value="InterPro"/>
</dbReference>
<dbReference type="AlphaFoldDB" id="A0A0G1KMY3"/>
<dbReference type="SUPFAM" id="SSF52980">
    <property type="entry name" value="Restriction endonuclease-like"/>
    <property type="match status" value="1"/>
</dbReference>
<comment type="caution">
    <text evidence="5">The sequence shown here is derived from an EMBL/GenBank/DDBJ whole genome shotgun (WGS) entry which is preliminary data.</text>
</comment>
<evidence type="ECO:0000313" key="5">
    <source>
        <dbReference type="EMBL" id="KKT84850.1"/>
    </source>
</evidence>
<dbReference type="InterPro" id="IPR011856">
    <property type="entry name" value="tRNA_endonuc-like_dom_sf"/>
</dbReference>
<organism evidence="5 6">
    <name type="scientific">Candidatus Collierbacteria bacterium GW2011_GWA2_44_99</name>
    <dbReference type="NCBI Taxonomy" id="1618380"/>
    <lineage>
        <taxon>Bacteria</taxon>
        <taxon>Candidatus Collieribacteriota</taxon>
    </lineage>
</organism>
<dbReference type="Proteomes" id="UP000034797">
    <property type="component" value="Unassembled WGS sequence"/>
</dbReference>
<keyword evidence="2 3" id="KW-0067">ATP-binding</keyword>
<evidence type="ECO:0000256" key="3">
    <source>
        <dbReference type="PROSITE-ProRule" id="PRU00492"/>
    </source>
</evidence>
<accession>A0A0G1KMY3</accession>
<proteinExistence type="predicted"/>
<dbReference type="InterPro" id="IPR011335">
    <property type="entry name" value="Restrct_endonuc-II-like"/>
</dbReference>
<dbReference type="GO" id="GO:0005524">
    <property type="term" value="F:ATP binding"/>
    <property type="evidence" value="ECO:0007669"/>
    <property type="project" value="UniProtKB-UniRule"/>
</dbReference>
<dbReference type="Gene3D" id="3.40.1350.10">
    <property type="match status" value="1"/>
</dbReference>
<feature type="domain" description="ATP-cone" evidence="4">
    <location>
        <begin position="7"/>
        <end position="86"/>
    </location>
</feature>